<gene>
    <name evidence="2" type="ORF">K402DRAFT_99584</name>
</gene>
<evidence type="ECO:0000256" key="1">
    <source>
        <dbReference type="SAM" id="MobiDB-lite"/>
    </source>
</evidence>
<dbReference type="Proteomes" id="UP000800041">
    <property type="component" value="Unassembled WGS sequence"/>
</dbReference>
<name>A0A6G1GY84_9PEZI</name>
<reference evidence="2" key="1">
    <citation type="journal article" date="2020" name="Stud. Mycol.">
        <title>101 Dothideomycetes genomes: a test case for predicting lifestyles and emergence of pathogens.</title>
        <authorList>
            <person name="Haridas S."/>
            <person name="Albert R."/>
            <person name="Binder M."/>
            <person name="Bloem J."/>
            <person name="Labutti K."/>
            <person name="Salamov A."/>
            <person name="Andreopoulos B."/>
            <person name="Baker S."/>
            <person name="Barry K."/>
            <person name="Bills G."/>
            <person name="Bluhm B."/>
            <person name="Cannon C."/>
            <person name="Castanera R."/>
            <person name="Culley D."/>
            <person name="Daum C."/>
            <person name="Ezra D."/>
            <person name="Gonzalez J."/>
            <person name="Henrissat B."/>
            <person name="Kuo A."/>
            <person name="Liang C."/>
            <person name="Lipzen A."/>
            <person name="Lutzoni F."/>
            <person name="Magnuson J."/>
            <person name="Mondo S."/>
            <person name="Nolan M."/>
            <person name="Ohm R."/>
            <person name="Pangilinan J."/>
            <person name="Park H.-J."/>
            <person name="Ramirez L."/>
            <person name="Alfaro M."/>
            <person name="Sun H."/>
            <person name="Tritt A."/>
            <person name="Yoshinaga Y."/>
            <person name="Zwiers L.-H."/>
            <person name="Turgeon B."/>
            <person name="Goodwin S."/>
            <person name="Spatafora J."/>
            <person name="Crous P."/>
            <person name="Grigoriev I."/>
        </authorList>
    </citation>
    <scope>NUCLEOTIDE SEQUENCE</scope>
    <source>
        <strain evidence="2">CBS 113979</strain>
    </source>
</reference>
<feature type="region of interest" description="Disordered" evidence="1">
    <location>
        <begin position="1"/>
        <end position="23"/>
    </location>
</feature>
<evidence type="ECO:0000313" key="3">
    <source>
        <dbReference type="Proteomes" id="UP000800041"/>
    </source>
</evidence>
<sequence>MTTGSIERCPSCGNETTTQHAKGGFWETVSRASSRVCRYQKNCTEDTSPAQCSTAAPALLHLQQRSEASSGFLGSSWFHQKPLRAPQSNPGAPSTPSQTPSRQRRTPAANRLARQPAKQINCEQGQPLGTSGTRDGAHGDACPKLPTAPSKLHPQGGERLAMCQMGDSARRALGRKVERRRDIVPIRVH</sequence>
<protein>
    <submittedName>
        <fullName evidence="2">Uncharacterized protein</fullName>
    </submittedName>
</protein>
<proteinExistence type="predicted"/>
<evidence type="ECO:0000313" key="2">
    <source>
        <dbReference type="EMBL" id="KAF1985730.1"/>
    </source>
</evidence>
<dbReference type="EMBL" id="ML977160">
    <property type="protein sequence ID" value="KAF1985730.1"/>
    <property type="molecule type" value="Genomic_DNA"/>
</dbReference>
<feature type="compositionally biased region" description="Polar residues" evidence="1">
    <location>
        <begin position="121"/>
        <end position="133"/>
    </location>
</feature>
<feature type="region of interest" description="Disordered" evidence="1">
    <location>
        <begin position="81"/>
        <end position="155"/>
    </location>
</feature>
<organism evidence="2 3">
    <name type="scientific">Aulographum hederae CBS 113979</name>
    <dbReference type="NCBI Taxonomy" id="1176131"/>
    <lineage>
        <taxon>Eukaryota</taxon>
        <taxon>Fungi</taxon>
        <taxon>Dikarya</taxon>
        <taxon>Ascomycota</taxon>
        <taxon>Pezizomycotina</taxon>
        <taxon>Dothideomycetes</taxon>
        <taxon>Pleosporomycetidae</taxon>
        <taxon>Aulographales</taxon>
        <taxon>Aulographaceae</taxon>
    </lineage>
</organism>
<dbReference type="AlphaFoldDB" id="A0A6G1GY84"/>
<accession>A0A6G1GY84</accession>
<feature type="compositionally biased region" description="Polar residues" evidence="1">
    <location>
        <begin position="86"/>
        <end position="101"/>
    </location>
</feature>
<keyword evidence="3" id="KW-1185">Reference proteome</keyword>